<reference evidence="1" key="1">
    <citation type="journal article" date="2015" name="Proc. Natl. Acad. Sci. U.S.A.">
        <title>Networks of energetic and metabolic interactions define dynamics in microbial communities.</title>
        <authorList>
            <person name="Embree M."/>
            <person name="Liu J.K."/>
            <person name="Al-Bassam M.M."/>
            <person name="Zengler K."/>
        </authorList>
    </citation>
    <scope>NUCLEOTIDE SEQUENCE</scope>
</reference>
<dbReference type="EMBL" id="LNQE01000131">
    <property type="protein sequence ID" value="KUG29104.1"/>
    <property type="molecule type" value="Genomic_DNA"/>
</dbReference>
<proteinExistence type="predicted"/>
<gene>
    <name evidence="1" type="ORF">ASZ90_001017</name>
</gene>
<organism evidence="1">
    <name type="scientific">hydrocarbon metagenome</name>
    <dbReference type="NCBI Taxonomy" id="938273"/>
    <lineage>
        <taxon>unclassified sequences</taxon>
        <taxon>metagenomes</taxon>
        <taxon>ecological metagenomes</taxon>
    </lineage>
</organism>
<accession>A0A0W8G7K6</accession>
<sequence>MLRIRAGCRCRPFVRSKARTGRTTLHECCAISSQPVFHLQGKKTVFLTQVQFFLHKRCKPNNSQKL</sequence>
<evidence type="ECO:0000313" key="1">
    <source>
        <dbReference type="EMBL" id="KUG29104.1"/>
    </source>
</evidence>
<comment type="caution">
    <text evidence="1">The sequence shown here is derived from an EMBL/GenBank/DDBJ whole genome shotgun (WGS) entry which is preliminary data.</text>
</comment>
<protein>
    <submittedName>
        <fullName evidence="1">Uncharacterized protein</fullName>
    </submittedName>
</protein>
<dbReference type="AlphaFoldDB" id="A0A0W8G7K6"/>
<name>A0A0W8G7K6_9ZZZZ</name>